<evidence type="ECO:0000313" key="3">
    <source>
        <dbReference type="Proteomes" id="UP000013827"/>
    </source>
</evidence>
<reference evidence="3" key="1">
    <citation type="journal article" date="2013" name="Nature">
        <title>Pan genome of the phytoplankton Emiliania underpins its global distribution.</title>
        <authorList>
            <person name="Read B.A."/>
            <person name="Kegel J."/>
            <person name="Klute M.J."/>
            <person name="Kuo A."/>
            <person name="Lefebvre S.C."/>
            <person name="Maumus F."/>
            <person name="Mayer C."/>
            <person name="Miller J."/>
            <person name="Monier A."/>
            <person name="Salamov A."/>
            <person name="Young J."/>
            <person name="Aguilar M."/>
            <person name="Claverie J.M."/>
            <person name="Frickenhaus S."/>
            <person name="Gonzalez K."/>
            <person name="Herman E.K."/>
            <person name="Lin Y.C."/>
            <person name="Napier J."/>
            <person name="Ogata H."/>
            <person name="Sarno A.F."/>
            <person name="Shmutz J."/>
            <person name="Schroeder D."/>
            <person name="de Vargas C."/>
            <person name="Verret F."/>
            <person name="von Dassow P."/>
            <person name="Valentin K."/>
            <person name="Van de Peer Y."/>
            <person name="Wheeler G."/>
            <person name="Dacks J.B."/>
            <person name="Delwiche C.F."/>
            <person name="Dyhrman S.T."/>
            <person name="Glockner G."/>
            <person name="John U."/>
            <person name="Richards T."/>
            <person name="Worden A.Z."/>
            <person name="Zhang X."/>
            <person name="Grigoriev I.V."/>
            <person name="Allen A.E."/>
            <person name="Bidle K."/>
            <person name="Borodovsky M."/>
            <person name="Bowler C."/>
            <person name="Brownlee C."/>
            <person name="Cock J.M."/>
            <person name="Elias M."/>
            <person name="Gladyshev V.N."/>
            <person name="Groth M."/>
            <person name="Guda C."/>
            <person name="Hadaegh A."/>
            <person name="Iglesias-Rodriguez M.D."/>
            <person name="Jenkins J."/>
            <person name="Jones B.M."/>
            <person name="Lawson T."/>
            <person name="Leese F."/>
            <person name="Lindquist E."/>
            <person name="Lobanov A."/>
            <person name="Lomsadze A."/>
            <person name="Malik S.B."/>
            <person name="Marsh M.E."/>
            <person name="Mackinder L."/>
            <person name="Mock T."/>
            <person name="Mueller-Roeber B."/>
            <person name="Pagarete A."/>
            <person name="Parker M."/>
            <person name="Probert I."/>
            <person name="Quesneville H."/>
            <person name="Raines C."/>
            <person name="Rensing S.A."/>
            <person name="Riano-Pachon D.M."/>
            <person name="Richier S."/>
            <person name="Rokitta S."/>
            <person name="Shiraiwa Y."/>
            <person name="Soanes D.M."/>
            <person name="van der Giezen M."/>
            <person name="Wahlund T.M."/>
            <person name="Williams B."/>
            <person name="Wilson W."/>
            <person name="Wolfe G."/>
            <person name="Wurch L.L."/>
        </authorList>
    </citation>
    <scope>NUCLEOTIDE SEQUENCE</scope>
</reference>
<dbReference type="RefSeq" id="XP_005792316.1">
    <property type="nucleotide sequence ID" value="XM_005792259.1"/>
</dbReference>
<dbReference type="KEGG" id="ehx:EMIHUDRAFT_260364"/>
<keyword evidence="3" id="KW-1185">Reference proteome</keyword>
<evidence type="ECO:0000256" key="1">
    <source>
        <dbReference type="SAM" id="MobiDB-lite"/>
    </source>
</evidence>
<dbReference type="EnsemblProtists" id="EOD39887">
    <property type="protein sequence ID" value="EOD39887"/>
    <property type="gene ID" value="EMIHUDRAFT_260364"/>
</dbReference>
<name>A0A0D3KVV2_EMIH1</name>
<dbReference type="HOGENOM" id="CLU_2836582_0_0_1"/>
<dbReference type="Proteomes" id="UP000013827">
    <property type="component" value="Unassembled WGS sequence"/>
</dbReference>
<organism evidence="2 3">
    <name type="scientific">Emiliania huxleyi (strain CCMP1516)</name>
    <dbReference type="NCBI Taxonomy" id="280463"/>
    <lineage>
        <taxon>Eukaryota</taxon>
        <taxon>Haptista</taxon>
        <taxon>Haptophyta</taxon>
        <taxon>Prymnesiophyceae</taxon>
        <taxon>Isochrysidales</taxon>
        <taxon>Noelaerhabdaceae</taxon>
        <taxon>Emiliania</taxon>
    </lineage>
</organism>
<feature type="region of interest" description="Disordered" evidence="1">
    <location>
        <begin position="1"/>
        <end position="66"/>
    </location>
</feature>
<sequence length="66" mass="6633">MTSGRSSITPAAPAGPPNSYSGWGLPPALRAGFADEVAGVEPPARDGDCDRAGLSPASRGEARHTD</sequence>
<accession>A0A0D3KVV2</accession>
<dbReference type="AlphaFoldDB" id="A0A0D3KVV2"/>
<evidence type="ECO:0000313" key="2">
    <source>
        <dbReference type="EnsemblProtists" id="EOD39887"/>
    </source>
</evidence>
<proteinExistence type="predicted"/>
<dbReference type="GeneID" id="17285159"/>
<dbReference type="PaxDb" id="2903-EOD39887"/>
<protein>
    <submittedName>
        <fullName evidence="2">Uncharacterized protein</fullName>
    </submittedName>
</protein>
<reference evidence="2" key="2">
    <citation type="submission" date="2024-10" db="UniProtKB">
        <authorList>
            <consortium name="EnsemblProtists"/>
        </authorList>
    </citation>
    <scope>IDENTIFICATION</scope>
</reference>